<dbReference type="Proteomes" id="UP000663836">
    <property type="component" value="Unassembled WGS sequence"/>
</dbReference>
<comment type="caution">
    <text evidence="1">The sequence shown here is derived from an EMBL/GenBank/DDBJ whole genome shotgun (WGS) entry which is preliminary data.</text>
</comment>
<feature type="non-terminal residue" evidence="1">
    <location>
        <position position="55"/>
    </location>
</feature>
<sequence>DLNEDEQNQDLIIDTWGNEVITGDMKNMDIDEVDDEDNIAITKEKLAKTIEKGPQ</sequence>
<dbReference type="AlphaFoldDB" id="A0A820LCK2"/>
<protein>
    <submittedName>
        <fullName evidence="1">Uncharacterized protein</fullName>
    </submittedName>
</protein>
<dbReference type="EMBL" id="CAJOBD010052886">
    <property type="protein sequence ID" value="CAF4357288.1"/>
    <property type="molecule type" value="Genomic_DNA"/>
</dbReference>
<evidence type="ECO:0000313" key="2">
    <source>
        <dbReference type="Proteomes" id="UP000663836"/>
    </source>
</evidence>
<name>A0A820LCK2_9BILA</name>
<proteinExistence type="predicted"/>
<reference evidence="1" key="1">
    <citation type="submission" date="2021-02" db="EMBL/GenBank/DDBJ databases">
        <authorList>
            <person name="Nowell W R."/>
        </authorList>
    </citation>
    <scope>NUCLEOTIDE SEQUENCE</scope>
</reference>
<evidence type="ECO:0000313" key="1">
    <source>
        <dbReference type="EMBL" id="CAF4357288.1"/>
    </source>
</evidence>
<organism evidence="1 2">
    <name type="scientific">Rotaria sordida</name>
    <dbReference type="NCBI Taxonomy" id="392033"/>
    <lineage>
        <taxon>Eukaryota</taxon>
        <taxon>Metazoa</taxon>
        <taxon>Spiralia</taxon>
        <taxon>Gnathifera</taxon>
        <taxon>Rotifera</taxon>
        <taxon>Eurotatoria</taxon>
        <taxon>Bdelloidea</taxon>
        <taxon>Philodinida</taxon>
        <taxon>Philodinidae</taxon>
        <taxon>Rotaria</taxon>
    </lineage>
</organism>
<accession>A0A820LCK2</accession>
<feature type="non-terminal residue" evidence="1">
    <location>
        <position position="1"/>
    </location>
</feature>
<gene>
    <name evidence="1" type="ORF">JBS370_LOCUS42120</name>
</gene>